<evidence type="ECO:0000313" key="3">
    <source>
        <dbReference type="Proteomes" id="UP000204391"/>
    </source>
</evidence>
<dbReference type="PANTHER" id="PTHR43415">
    <property type="entry name" value="SPERMIDINE N(1)-ACETYLTRANSFERASE"/>
    <property type="match status" value="1"/>
</dbReference>
<keyword evidence="3" id="KW-1185">Reference proteome</keyword>
<dbReference type="SUPFAM" id="SSF55729">
    <property type="entry name" value="Acyl-CoA N-acyltransferases (Nat)"/>
    <property type="match status" value="1"/>
</dbReference>
<dbReference type="PROSITE" id="PS51186">
    <property type="entry name" value="GNAT"/>
    <property type="match status" value="1"/>
</dbReference>
<dbReference type="GO" id="GO:0016747">
    <property type="term" value="F:acyltransferase activity, transferring groups other than amino-acyl groups"/>
    <property type="evidence" value="ECO:0007669"/>
    <property type="project" value="InterPro"/>
</dbReference>
<reference evidence="2 3" key="1">
    <citation type="journal article" date="2003" name="Int. J. Syst. Evol. Microbiol.">
        <title>Virgibacillus carmonensis sp. nov., Virgibacillus necropolis sp. nov. and Virgibacillus picturae sp. nov., three novel species isolated from deteriorated mural paintings, transfer of the species of the genus salibacillus to Virgibacillus, as Virgibacillus marismortui comb. nov. and Virgibacillus salexigens comb. nov., and emended description of the genus Virgibacillus.</title>
        <authorList>
            <person name="Heyrman J."/>
            <person name="Logan N.A."/>
            <person name="Busse H.J."/>
            <person name="Balcaen A."/>
            <person name="Lebbe L."/>
            <person name="Rodriguez-Diaz M."/>
            <person name="Swings J."/>
            <person name="De Vos P."/>
        </authorList>
    </citation>
    <scope>NUCLEOTIDE SEQUENCE [LARGE SCALE GENOMIC DNA]</scope>
    <source>
        <strain evidence="2 3">LMG 19488</strain>
    </source>
</reference>
<dbReference type="AlphaFoldDB" id="A0A221MF96"/>
<dbReference type="RefSeq" id="WP_089533303.1">
    <property type="nucleotide sequence ID" value="NZ_CP022437.1"/>
</dbReference>
<organism evidence="2 3">
    <name type="scientific">Virgibacillus necropolis</name>
    <dbReference type="NCBI Taxonomy" id="163877"/>
    <lineage>
        <taxon>Bacteria</taxon>
        <taxon>Bacillati</taxon>
        <taxon>Bacillota</taxon>
        <taxon>Bacilli</taxon>
        <taxon>Bacillales</taxon>
        <taxon>Bacillaceae</taxon>
        <taxon>Virgibacillus</taxon>
    </lineage>
</organism>
<dbReference type="Proteomes" id="UP000204391">
    <property type="component" value="Chromosome"/>
</dbReference>
<dbReference type="EMBL" id="CP022437">
    <property type="protein sequence ID" value="ASN06305.1"/>
    <property type="molecule type" value="Genomic_DNA"/>
</dbReference>
<dbReference type="InterPro" id="IPR000182">
    <property type="entry name" value="GNAT_dom"/>
</dbReference>
<sequence>MEYIFSEMSQQQAENIASNWHYEGKYSFYDFAADEEDLAELLNPQERGDKYYIVKKGNEEIGFFYFDNEGDFVEIGLGMKPELTGRGMGLDFFKAGLSYAISKYNPKEITLSVATFNERAIKVYKKTGFESIETFMQDTNGSRFEFLKMKYECTKQTASSC</sequence>
<feature type="domain" description="N-acetyltransferase" evidence="1">
    <location>
        <begin position="3"/>
        <end position="154"/>
    </location>
</feature>
<evidence type="ECO:0000313" key="2">
    <source>
        <dbReference type="EMBL" id="ASN06305.1"/>
    </source>
</evidence>
<keyword evidence="2" id="KW-0808">Transferase</keyword>
<dbReference type="InterPro" id="IPR016181">
    <property type="entry name" value="Acyl_CoA_acyltransferase"/>
</dbReference>
<dbReference type="Gene3D" id="3.40.630.30">
    <property type="match status" value="1"/>
</dbReference>
<dbReference type="OrthoDB" id="423921at2"/>
<dbReference type="KEGG" id="vne:CFK40_15400"/>
<accession>A0A221MF96</accession>
<gene>
    <name evidence="2" type="ORF">CFK40_15400</name>
</gene>
<dbReference type="PANTHER" id="PTHR43415:SF3">
    <property type="entry name" value="GNAT-FAMILY ACETYLTRANSFERASE"/>
    <property type="match status" value="1"/>
</dbReference>
<proteinExistence type="predicted"/>
<dbReference type="Pfam" id="PF13302">
    <property type="entry name" value="Acetyltransf_3"/>
    <property type="match status" value="1"/>
</dbReference>
<name>A0A221MF96_9BACI</name>
<evidence type="ECO:0000259" key="1">
    <source>
        <dbReference type="PROSITE" id="PS51186"/>
    </source>
</evidence>
<protein>
    <submittedName>
        <fullName evidence="2">GNAT family N-acetyltransferase</fullName>
    </submittedName>
</protein>